<comment type="pathway">
    <text evidence="1">Amino-acid degradation; L-proline degradation into L-glutamate; L-glutamate from L-proline: step 2/2.</text>
</comment>
<dbReference type="InterPro" id="IPR016162">
    <property type="entry name" value="Ald_DH_N"/>
</dbReference>
<evidence type="ECO:0000256" key="4">
    <source>
        <dbReference type="ARBA" id="ARBA00023002"/>
    </source>
</evidence>
<evidence type="ECO:0000313" key="12">
    <source>
        <dbReference type="EMBL" id="CAE0063066.1"/>
    </source>
</evidence>
<comment type="catalytic activity">
    <reaction evidence="8">
        <text>L-glutamate 5-semialdehyde + NAD(+) + H2O = L-glutamate + NADH + 2 H(+)</text>
        <dbReference type="Rhea" id="RHEA:30235"/>
        <dbReference type="ChEBI" id="CHEBI:15377"/>
        <dbReference type="ChEBI" id="CHEBI:15378"/>
        <dbReference type="ChEBI" id="CHEBI:29985"/>
        <dbReference type="ChEBI" id="CHEBI:57540"/>
        <dbReference type="ChEBI" id="CHEBI:57945"/>
        <dbReference type="ChEBI" id="CHEBI:58066"/>
        <dbReference type="EC" id="1.2.1.88"/>
    </reaction>
</comment>
<reference evidence="12" key="1">
    <citation type="submission" date="2021-01" db="EMBL/GenBank/DDBJ databases">
        <authorList>
            <person name="Corre E."/>
            <person name="Pelletier E."/>
            <person name="Niang G."/>
            <person name="Scheremetjew M."/>
            <person name="Finn R."/>
            <person name="Kale V."/>
            <person name="Holt S."/>
            <person name="Cochrane G."/>
            <person name="Meng A."/>
            <person name="Brown T."/>
            <person name="Cohen L."/>
        </authorList>
    </citation>
    <scope>NUCLEOTIDE SEQUENCE</scope>
    <source>
        <strain evidence="12">CCMP 769</strain>
    </source>
</reference>
<evidence type="ECO:0000256" key="10">
    <source>
        <dbReference type="RuleBase" id="RU003345"/>
    </source>
</evidence>
<dbReference type="GO" id="GO:0003842">
    <property type="term" value="F:L-glutamate gamma-semialdehyde dehydrogenase activity"/>
    <property type="evidence" value="ECO:0007669"/>
    <property type="project" value="UniProtKB-EC"/>
</dbReference>
<feature type="domain" description="Aldehyde dehydrogenase" evidence="11">
    <location>
        <begin position="540"/>
        <end position="622"/>
    </location>
</feature>
<dbReference type="InterPro" id="IPR029510">
    <property type="entry name" value="Ald_DH_CS_GLU"/>
</dbReference>
<gene>
    <name evidence="12" type="ORF">RMAR00112_LOCUS31137</name>
</gene>
<dbReference type="Gene3D" id="3.40.605.10">
    <property type="entry name" value="Aldehyde Dehydrogenase, Chain A, domain 1"/>
    <property type="match status" value="2"/>
</dbReference>
<dbReference type="EMBL" id="HBHW01040478">
    <property type="protein sequence ID" value="CAE0063066.1"/>
    <property type="molecule type" value="Transcribed_RNA"/>
</dbReference>
<evidence type="ECO:0000256" key="2">
    <source>
        <dbReference type="ARBA" id="ARBA00009986"/>
    </source>
</evidence>
<name>A0A7S3A6H7_9RHOD</name>
<evidence type="ECO:0000256" key="3">
    <source>
        <dbReference type="ARBA" id="ARBA00012884"/>
    </source>
</evidence>
<dbReference type="GO" id="GO:0010133">
    <property type="term" value="P:L-proline catabolic process to L-glutamate"/>
    <property type="evidence" value="ECO:0007669"/>
    <property type="project" value="TreeGrafter"/>
</dbReference>
<dbReference type="PANTHER" id="PTHR42862">
    <property type="entry name" value="DELTA-1-PYRROLINE-5-CARBOXYLATE DEHYDROGENASE 1, ISOFORM A-RELATED"/>
    <property type="match status" value="1"/>
</dbReference>
<comment type="similarity">
    <text evidence="2 10">Belongs to the aldehyde dehydrogenase family.</text>
</comment>
<dbReference type="FunFam" id="3.40.605.10:FF:000006">
    <property type="entry name" value="1-pyrroline-5-carboxylate dehydrogenase"/>
    <property type="match status" value="1"/>
</dbReference>
<dbReference type="Gene3D" id="3.40.309.10">
    <property type="entry name" value="Aldehyde Dehydrogenase, Chain A, domain 2"/>
    <property type="match status" value="1"/>
</dbReference>
<keyword evidence="6" id="KW-0642">Proline metabolism</keyword>
<dbReference type="PROSITE" id="PS00070">
    <property type="entry name" value="ALDEHYDE_DEHYDR_CYS"/>
    <property type="match status" value="1"/>
</dbReference>
<dbReference type="InterPro" id="IPR016160">
    <property type="entry name" value="Ald_DH_CS_CYS"/>
</dbReference>
<dbReference type="AlphaFoldDB" id="A0A7S3A6H7"/>
<protein>
    <recommendedName>
        <fullName evidence="7">L-glutamate gamma-semialdehyde dehydrogenase</fullName>
        <ecNumber evidence="3">1.2.1.88</ecNumber>
    </recommendedName>
    <alternativeName>
        <fullName evidence="7">L-glutamate gamma-semialdehyde dehydrogenase</fullName>
    </alternativeName>
</protein>
<feature type="active site" evidence="9">
    <location>
        <position position="314"/>
    </location>
</feature>
<dbReference type="InterPro" id="IPR016161">
    <property type="entry name" value="Ald_DH/histidinol_DH"/>
</dbReference>
<dbReference type="GO" id="GO:0005759">
    <property type="term" value="C:mitochondrial matrix"/>
    <property type="evidence" value="ECO:0007669"/>
    <property type="project" value="TreeGrafter"/>
</dbReference>
<evidence type="ECO:0000256" key="6">
    <source>
        <dbReference type="ARBA" id="ARBA00023062"/>
    </source>
</evidence>
<evidence type="ECO:0000256" key="8">
    <source>
        <dbReference type="ARBA" id="ARBA00048142"/>
    </source>
</evidence>
<evidence type="ECO:0000256" key="9">
    <source>
        <dbReference type="PROSITE-ProRule" id="PRU10007"/>
    </source>
</evidence>
<dbReference type="FunFam" id="3.40.309.10:FF:000005">
    <property type="entry name" value="1-pyrroline-5-carboxylate dehydrogenase 1"/>
    <property type="match status" value="1"/>
</dbReference>
<evidence type="ECO:0000256" key="1">
    <source>
        <dbReference type="ARBA" id="ARBA00004786"/>
    </source>
</evidence>
<keyword evidence="4 10" id="KW-0560">Oxidoreductase</keyword>
<feature type="domain" description="Aldehyde dehydrogenase" evidence="11">
    <location>
        <begin position="77"/>
        <end position="459"/>
    </location>
</feature>
<accession>A0A7S3A6H7</accession>
<dbReference type="InterPro" id="IPR015590">
    <property type="entry name" value="Aldehyde_DH_dom"/>
</dbReference>
<evidence type="ECO:0000259" key="11">
    <source>
        <dbReference type="Pfam" id="PF00171"/>
    </source>
</evidence>
<proteinExistence type="inferred from homology"/>
<sequence length="646" mass="71831">MMFRGVFKVERSLVGRRWVSGILGESILPKISNEKCLTYAPGSSERKNVREEYDEQARQCPHIPCVVNGKDVLTGTTMEQLIPHNHKKSICTFEALTPELVENAIDGALKAKTSWENLPLDERAAVFLKAADLLATKYRAKINASVMHGQSKTLWQAEIDAAVETIDFWRFGAKFAKSLYQIQPTENDFGVWNRMEYRPLEGFVSAITPFNFLAIGANLPSTPVLMGNVALWKPAENSVHGAKIIYDVLTEAGLPEGVIQFLPGEGLPFAQTTLRSPDLAAVHFTGSTTVFDTLWNEVGKNLSNYKTYPRLVGETGGKNFHVVHETADVDHVINSTIRGAFEFQGQKCSATSRMYVPKSLWPRIREGITQKLPELKIGSPGEFDAFMGAVINRRAFDRVSGYIKRAKESPSCQVDGGAFDDSKGYFIEPTMITTTDPSYESMREEIFGPVLTVYVYEVLSSKISCNRRTENYSETFPGAYGGIRVRASLLRVAHLGLRKRTCEYSPIAPSHGKKVQTQAAFWVQFHSLIIVCSCWFLQDDKFEETLELCDKTTAYALTGAVFARDRGVINYALNKLRHTAGNISCFLNFRSTGSIVGQQPFGGSRKSGTNDKSGSANCYMRFCSPRSIKENFLPLGDVSYPSMASE</sequence>
<dbReference type="PANTHER" id="PTHR42862:SF1">
    <property type="entry name" value="DELTA-1-PYRROLINE-5-CARBOXYLATE DEHYDROGENASE 2, ISOFORM A-RELATED"/>
    <property type="match status" value="1"/>
</dbReference>
<dbReference type="PROSITE" id="PS00687">
    <property type="entry name" value="ALDEHYDE_DEHYDR_GLU"/>
    <property type="match status" value="1"/>
</dbReference>
<dbReference type="InterPro" id="IPR016163">
    <property type="entry name" value="Ald_DH_C"/>
</dbReference>
<evidence type="ECO:0000256" key="7">
    <source>
        <dbReference type="ARBA" id="ARBA00032259"/>
    </source>
</evidence>
<dbReference type="Pfam" id="PF00171">
    <property type="entry name" value="Aldedh"/>
    <property type="match status" value="2"/>
</dbReference>
<dbReference type="EC" id="1.2.1.88" evidence="3"/>
<dbReference type="SUPFAM" id="SSF53720">
    <property type="entry name" value="ALDH-like"/>
    <property type="match status" value="2"/>
</dbReference>
<dbReference type="InterPro" id="IPR050485">
    <property type="entry name" value="Proline_metab_enzyme"/>
</dbReference>
<keyword evidence="5" id="KW-0520">NAD</keyword>
<organism evidence="12">
    <name type="scientific">Rhodosorus marinus</name>
    <dbReference type="NCBI Taxonomy" id="101924"/>
    <lineage>
        <taxon>Eukaryota</taxon>
        <taxon>Rhodophyta</taxon>
        <taxon>Stylonematophyceae</taxon>
        <taxon>Stylonematales</taxon>
        <taxon>Stylonemataceae</taxon>
        <taxon>Rhodosorus</taxon>
    </lineage>
</organism>
<evidence type="ECO:0000256" key="5">
    <source>
        <dbReference type="ARBA" id="ARBA00023027"/>
    </source>
</evidence>